<feature type="transmembrane region" description="Helical" evidence="1">
    <location>
        <begin position="176"/>
        <end position="195"/>
    </location>
</feature>
<feature type="transmembrane region" description="Helical" evidence="1">
    <location>
        <begin position="202"/>
        <end position="222"/>
    </location>
</feature>
<dbReference type="EMBL" id="UINC01102339">
    <property type="protein sequence ID" value="SVC63885.1"/>
    <property type="molecule type" value="Genomic_DNA"/>
</dbReference>
<feature type="non-terminal residue" evidence="2">
    <location>
        <position position="363"/>
    </location>
</feature>
<reference evidence="2" key="1">
    <citation type="submission" date="2018-05" db="EMBL/GenBank/DDBJ databases">
        <authorList>
            <person name="Lanie J.A."/>
            <person name="Ng W.-L."/>
            <person name="Kazmierczak K.M."/>
            <person name="Andrzejewski T.M."/>
            <person name="Davidsen T.M."/>
            <person name="Wayne K.J."/>
            <person name="Tettelin H."/>
            <person name="Glass J.I."/>
            <person name="Rusch D."/>
            <person name="Podicherti R."/>
            <person name="Tsui H.-C.T."/>
            <person name="Winkler M.E."/>
        </authorList>
    </citation>
    <scope>NUCLEOTIDE SEQUENCE</scope>
</reference>
<feature type="non-terminal residue" evidence="2">
    <location>
        <position position="1"/>
    </location>
</feature>
<dbReference type="AlphaFoldDB" id="A0A382NU72"/>
<name>A0A382NU72_9ZZZZ</name>
<evidence type="ECO:0000313" key="2">
    <source>
        <dbReference type="EMBL" id="SVC63885.1"/>
    </source>
</evidence>
<keyword evidence="1" id="KW-0812">Transmembrane</keyword>
<gene>
    <name evidence="2" type="ORF">METZ01_LOCUS316739</name>
</gene>
<feature type="transmembrane region" description="Helical" evidence="1">
    <location>
        <begin position="36"/>
        <end position="55"/>
    </location>
</feature>
<evidence type="ECO:0000256" key="1">
    <source>
        <dbReference type="SAM" id="Phobius"/>
    </source>
</evidence>
<protein>
    <recommendedName>
        <fullName evidence="3">Glycosyltransferase RgtA/B/C/D-like domain-containing protein</fullName>
    </recommendedName>
</protein>
<feature type="transmembrane region" description="Helical" evidence="1">
    <location>
        <begin position="150"/>
        <end position="170"/>
    </location>
</feature>
<organism evidence="2">
    <name type="scientific">marine metagenome</name>
    <dbReference type="NCBI Taxonomy" id="408172"/>
    <lineage>
        <taxon>unclassified sequences</taxon>
        <taxon>metagenomes</taxon>
        <taxon>ecological metagenomes</taxon>
    </lineage>
</organism>
<evidence type="ECO:0008006" key="3">
    <source>
        <dbReference type="Google" id="ProtNLM"/>
    </source>
</evidence>
<feature type="transmembrane region" description="Helical" evidence="1">
    <location>
        <begin position="6"/>
        <end position="24"/>
    </location>
</feature>
<keyword evidence="1" id="KW-1133">Transmembrane helix</keyword>
<feature type="transmembrane region" description="Helical" evidence="1">
    <location>
        <begin position="120"/>
        <end position="138"/>
    </location>
</feature>
<sequence>SHYFYFLFVFTQIVWTAAWCWLPDGNKRTTPNTKHLVKWIAVQTLGVTPILIYSWHSIIALMAGSKGSLPGGLPFHIPSLDDLARWGATTMLESSNPYRHVSLFLGEFFHENIIGPNSMSNLRLVIGSTVLVAIYMGLRRYSSKVFPKKNLVMWVFIPSILSLIFSFMFSYYYARFLIFVLPAIFLLIASGLQSLWKSGRVLFFATGLALLVVWTGYLSSYYTDPGDIDEDWRGLVDYLAQAHRPGDLVVHTYDWMQGYIHVYTESNDDFDYFYVAGLNTKSLASMSVARERLWLLDYENTPFSYGNWPGAWMREHYALAGTHTFGNSSISAFVHPDNLGNVDRSVRFTNGIEMNWVPVEYKR</sequence>
<keyword evidence="1" id="KW-0472">Membrane</keyword>
<proteinExistence type="predicted"/>
<accession>A0A382NU72</accession>